<name>A0ABV3BQ94_9ACTN</name>
<keyword evidence="2" id="KW-1185">Reference proteome</keyword>
<protein>
    <recommendedName>
        <fullName evidence="3">SRPBCC family protein</fullName>
    </recommendedName>
</protein>
<dbReference type="InterPro" id="IPR023393">
    <property type="entry name" value="START-like_dom_sf"/>
</dbReference>
<dbReference type="RefSeq" id="WP_359351340.1">
    <property type="nucleotide sequence ID" value="NZ_JBEYXV010000010.1"/>
</dbReference>
<evidence type="ECO:0008006" key="3">
    <source>
        <dbReference type="Google" id="ProtNLM"/>
    </source>
</evidence>
<proteinExistence type="predicted"/>
<evidence type="ECO:0000313" key="1">
    <source>
        <dbReference type="EMBL" id="MEU6823191.1"/>
    </source>
</evidence>
<sequence length="159" mass="17547">MVWIRAASKHGDTVRADLDRLRTFLADVSASGPLMPSVVELRGEGEGIFRYELEEFDNGAVSLAPRYQVRFDASDPAQISWEPYGEHSFKSWGVFRTSAGVDGESQLEIETRSEIDVPVAPVMAVLVEPFAQSSMDEVTEGFLAALKRHAESWNGPEDA</sequence>
<dbReference type="Proteomes" id="UP001551176">
    <property type="component" value="Unassembled WGS sequence"/>
</dbReference>
<dbReference type="SUPFAM" id="SSF55961">
    <property type="entry name" value="Bet v1-like"/>
    <property type="match status" value="1"/>
</dbReference>
<reference evidence="1 2" key="1">
    <citation type="submission" date="2024-06" db="EMBL/GenBank/DDBJ databases">
        <title>The Natural Products Discovery Center: Release of the First 8490 Sequenced Strains for Exploring Actinobacteria Biosynthetic Diversity.</title>
        <authorList>
            <person name="Kalkreuter E."/>
            <person name="Kautsar S.A."/>
            <person name="Yang D."/>
            <person name="Bader C.D."/>
            <person name="Teijaro C.N."/>
            <person name="Fluegel L."/>
            <person name="Davis C.M."/>
            <person name="Simpson J.R."/>
            <person name="Lauterbach L."/>
            <person name="Steele A.D."/>
            <person name="Gui C."/>
            <person name="Meng S."/>
            <person name="Li G."/>
            <person name="Viehrig K."/>
            <person name="Ye F."/>
            <person name="Su P."/>
            <person name="Kiefer A.F."/>
            <person name="Nichols A."/>
            <person name="Cepeda A.J."/>
            <person name="Yan W."/>
            <person name="Fan B."/>
            <person name="Jiang Y."/>
            <person name="Adhikari A."/>
            <person name="Zheng C.-J."/>
            <person name="Schuster L."/>
            <person name="Cowan T.M."/>
            <person name="Smanski M.J."/>
            <person name="Chevrette M.G."/>
            <person name="De Carvalho L.P.S."/>
            <person name="Shen B."/>
        </authorList>
    </citation>
    <scope>NUCLEOTIDE SEQUENCE [LARGE SCALE GENOMIC DNA]</scope>
    <source>
        <strain evidence="1 2">NPDC046838</strain>
    </source>
</reference>
<gene>
    <name evidence="1" type="ORF">ABZ921_21375</name>
</gene>
<evidence type="ECO:0000313" key="2">
    <source>
        <dbReference type="Proteomes" id="UP001551176"/>
    </source>
</evidence>
<organism evidence="1 2">
    <name type="scientific">Streptomyces atriruber</name>
    <dbReference type="NCBI Taxonomy" id="545121"/>
    <lineage>
        <taxon>Bacteria</taxon>
        <taxon>Bacillati</taxon>
        <taxon>Actinomycetota</taxon>
        <taxon>Actinomycetes</taxon>
        <taxon>Kitasatosporales</taxon>
        <taxon>Streptomycetaceae</taxon>
        <taxon>Streptomyces</taxon>
    </lineage>
</organism>
<accession>A0ABV3BQ94</accession>
<dbReference type="Gene3D" id="3.30.530.20">
    <property type="match status" value="1"/>
</dbReference>
<comment type="caution">
    <text evidence="1">The sequence shown here is derived from an EMBL/GenBank/DDBJ whole genome shotgun (WGS) entry which is preliminary data.</text>
</comment>
<dbReference type="EMBL" id="JBEYXV010000010">
    <property type="protein sequence ID" value="MEU6823191.1"/>
    <property type="molecule type" value="Genomic_DNA"/>
</dbReference>